<dbReference type="GeneID" id="191540"/>
<dbReference type="KEGG" id="cel:CELE_ZK1240.5"/>
<proteinExistence type="predicted"/>
<sequence>MSIPKCEICDDDFSSEAGDHSPRNLKCSHTSCERCTKNLLNNGRIVCPFCREPTEIPGNTIKSLHKNFSLIQMIQTKTTDVEKSSENCPPKCKEHPSNLAEFVCIEDYCPLKNKLICRICEHTGNHKGHTKELLTSRAAELRRILKRRVMHIQSNILKYKSETSVIEGAEKINEQLLNMKLKEIKDHFDRIRQSTGEKEKQLTDELTARATKIREMDNTTKANLLLWQQQLSGNSEETEKRIDMNDFDLYTAGIGEDTWFCWSSTKKHPPTDTVGMDVKLPTIKFEDGN</sequence>
<keyword evidence="3" id="KW-0862">Zinc</keyword>
<evidence type="ECO:0000256" key="4">
    <source>
        <dbReference type="PROSITE-ProRule" id="PRU00175"/>
    </source>
</evidence>
<evidence type="ECO:0000313" key="8">
    <source>
        <dbReference type="WormBase" id="ZK1240.5"/>
    </source>
</evidence>
<keyword evidence="2 4" id="KW-0863">Zinc-finger</keyword>
<dbReference type="CTD" id="191540"/>
<organism evidence="6 7">
    <name type="scientific">Caenorhabditis elegans</name>
    <dbReference type="NCBI Taxonomy" id="6239"/>
    <lineage>
        <taxon>Eukaryota</taxon>
        <taxon>Metazoa</taxon>
        <taxon>Ecdysozoa</taxon>
        <taxon>Nematoda</taxon>
        <taxon>Chromadorea</taxon>
        <taxon>Rhabditida</taxon>
        <taxon>Rhabditina</taxon>
        <taxon>Rhabditomorpha</taxon>
        <taxon>Rhabditoidea</taxon>
        <taxon>Rhabditidae</taxon>
        <taxon>Peloderinae</taxon>
        <taxon>Caenorhabditis</taxon>
    </lineage>
</organism>
<dbReference type="PANTHER" id="PTHR47156:SF10">
    <property type="entry name" value="E3 UBIQUITIN-PROTEIN LIGASE TRIM-21-RELATED"/>
    <property type="match status" value="1"/>
</dbReference>
<dbReference type="PhylomeDB" id="F0IWS6"/>
<evidence type="ECO:0000256" key="3">
    <source>
        <dbReference type="ARBA" id="ARBA00022833"/>
    </source>
</evidence>
<dbReference type="OrthoDB" id="6105938at2759"/>
<dbReference type="SUPFAM" id="SSF57845">
    <property type="entry name" value="B-box zinc-binding domain"/>
    <property type="match status" value="1"/>
</dbReference>
<evidence type="ECO:0000259" key="5">
    <source>
        <dbReference type="PROSITE" id="PS50089"/>
    </source>
</evidence>
<reference evidence="6 7" key="1">
    <citation type="journal article" date="1998" name="Science">
        <title>Genome sequence of the nematode C. elegans: a platform for investigating biology.</title>
        <authorList>
            <consortium name="The C. elegans sequencing consortium"/>
            <person name="Sulson J.E."/>
            <person name="Waterston R."/>
        </authorList>
    </citation>
    <scope>NUCLEOTIDE SEQUENCE [LARGE SCALE GENOMIC DNA]</scope>
    <source>
        <strain evidence="6 7">Bristol N2</strain>
    </source>
</reference>
<dbReference type="PROSITE" id="PS50089">
    <property type="entry name" value="ZF_RING_2"/>
    <property type="match status" value="1"/>
</dbReference>
<dbReference type="AGR" id="WB:WBGene00022870"/>
<evidence type="ECO:0000313" key="6">
    <source>
        <dbReference type="EMBL" id="CCD61650.1"/>
    </source>
</evidence>
<name>F0IWS6_CAEEL</name>
<gene>
    <name evidence="6" type="ORF">CELE_ZK1240.5</name>
    <name evidence="6 8" type="ORF">ZK1240.5</name>
</gene>
<dbReference type="InterPro" id="IPR001841">
    <property type="entry name" value="Znf_RING"/>
</dbReference>
<dbReference type="WormBase" id="ZK1240.5">
    <property type="protein sequence ID" value="CE45838"/>
    <property type="gene ID" value="WBGene00022870"/>
</dbReference>
<dbReference type="InterPro" id="IPR013083">
    <property type="entry name" value="Znf_RING/FYVE/PHD"/>
</dbReference>
<evidence type="ECO:0000313" key="7">
    <source>
        <dbReference type="Proteomes" id="UP000001940"/>
    </source>
</evidence>
<dbReference type="InParanoid" id="F0IWS6"/>
<dbReference type="AlphaFoldDB" id="F0IWS6"/>
<dbReference type="SUPFAM" id="SSF57850">
    <property type="entry name" value="RING/U-box"/>
    <property type="match status" value="1"/>
</dbReference>
<feature type="domain" description="RING-type" evidence="5">
    <location>
        <begin position="6"/>
        <end position="51"/>
    </location>
</feature>
<dbReference type="InterPro" id="IPR052667">
    <property type="entry name" value="E3_ubiquitin-ligase_RING"/>
</dbReference>
<dbReference type="InterPro" id="IPR000315">
    <property type="entry name" value="Znf_B-box"/>
</dbReference>
<dbReference type="RefSeq" id="NP_494237.2">
    <property type="nucleotide sequence ID" value="NM_061836.2"/>
</dbReference>
<dbReference type="InterPro" id="IPR018957">
    <property type="entry name" value="Znf_C3HC4_RING-type"/>
</dbReference>
<dbReference type="PANTHER" id="PTHR47156">
    <property type="entry name" value="PROTEIN CBG20824"/>
    <property type="match status" value="1"/>
</dbReference>
<accession>F0IWS6</accession>
<dbReference type="GO" id="GO:0008270">
    <property type="term" value="F:zinc ion binding"/>
    <property type="evidence" value="ECO:0007669"/>
    <property type="project" value="UniProtKB-KW"/>
</dbReference>
<protein>
    <submittedName>
        <fullName evidence="6">RING-type domain-containing protein</fullName>
    </submittedName>
</protein>
<dbReference type="SMART" id="SM00184">
    <property type="entry name" value="RING"/>
    <property type="match status" value="1"/>
</dbReference>
<evidence type="ECO:0000256" key="1">
    <source>
        <dbReference type="ARBA" id="ARBA00022723"/>
    </source>
</evidence>
<dbReference type="Gene3D" id="3.30.160.60">
    <property type="entry name" value="Classic Zinc Finger"/>
    <property type="match status" value="1"/>
</dbReference>
<dbReference type="Bgee" id="WBGene00022870">
    <property type="expression patterns" value="Expressed in adult organism and 1 other cell type or tissue"/>
</dbReference>
<keyword evidence="1" id="KW-0479">Metal-binding</keyword>
<keyword evidence="7" id="KW-1185">Reference proteome</keyword>
<dbReference type="SMART" id="SM00336">
    <property type="entry name" value="BBOX"/>
    <property type="match status" value="1"/>
</dbReference>
<dbReference type="FunCoup" id="F0IWS6">
    <property type="interactions" value="1071"/>
</dbReference>
<dbReference type="eggNOG" id="KOG4185">
    <property type="taxonomic scope" value="Eukaryota"/>
</dbReference>
<evidence type="ECO:0000256" key="2">
    <source>
        <dbReference type="ARBA" id="ARBA00022771"/>
    </source>
</evidence>
<dbReference type="CDD" id="cd19774">
    <property type="entry name" value="Bbox2_TRIM23_C-IX_rpt2"/>
    <property type="match status" value="1"/>
</dbReference>
<dbReference type="Gene3D" id="3.30.40.10">
    <property type="entry name" value="Zinc/RING finger domain, C3HC4 (zinc finger)"/>
    <property type="match status" value="1"/>
</dbReference>
<dbReference type="Pfam" id="PF00097">
    <property type="entry name" value="zf-C3HC4"/>
    <property type="match status" value="1"/>
</dbReference>
<dbReference type="PaxDb" id="6239-ZK1240.5"/>
<dbReference type="Proteomes" id="UP000001940">
    <property type="component" value="Chromosome II"/>
</dbReference>
<dbReference type="EMBL" id="BX284602">
    <property type="protein sequence ID" value="CCD61650.1"/>
    <property type="molecule type" value="Genomic_DNA"/>
</dbReference>
<dbReference type="HOGENOM" id="CLU_079715_0_0_1"/>